<gene>
    <name evidence="1" type="ORF">EQG61_11260</name>
</gene>
<dbReference type="AlphaFoldDB" id="A0A4Q1K8E0"/>
<proteinExistence type="predicted"/>
<accession>A0A4Q1K8E0</accession>
<keyword evidence="2" id="KW-1185">Reference proteome</keyword>
<evidence type="ECO:0000313" key="1">
    <source>
        <dbReference type="EMBL" id="RXR21583.1"/>
    </source>
</evidence>
<dbReference type="EMBL" id="SBKN01000007">
    <property type="protein sequence ID" value="RXR21583.1"/>
    <property type="molecule type" value="Genomic_DNA"/>
</dbReference>
<comment type="caution">
    <text evidence="1">The sequence shown here is derived from an EMBL/GenBank/DDBJ whole genome shotgun (WGS) entry which is preliminary data.</text>
</comment>
<dbReference type="Proteomes" id="UP000289857">
    <property type="component" value="Unassembled WGS sequence"/>
</dbReference>
<protein>
    <submittedName>
        <fullName evidence="1">Uncharacterized protein</fullName>
    </submittedName>
</protein>
<reference evidence="2" key="1">
    <citation type="submission" date="2019-01" db="EMBL/GenBank/DDBJ databases">
        <title>Cytophagaceae bacterium strain CAR-16.</title>
        <authorList>
            <person name="Chen W.-M."/>
        </authorList>
    </citation>
    <scope>NUCLEOTIDE SEQUENCE [LARGE SCALE GENOMIC DNA]</scope>
    <source>
        <strain evidence="2">WWJ-16</strain>
    </source>
</reference>
<evidence type="ECO:0000313" key="2">
    <source>
        <dbReference type="Proteomes" id="UP000289857"/>
    </source>
</evidence>
<organism evidence="1 2">
    <name type="scientific">Flavobacterium stagni</name>
    <dbReference type="NCBI Taxonomy" id="2506421"/>
    <lineage>
        <taxon>Bacteria</taxon>
        <taxon>Pseudomonadati</taxon>
        <taxon>Bacteroidota</taxon>
        <taxon>Flavobacteriia</taxon>
        <taxon>Flavobacteriales</taxon>
        <taxon>Flavobacteriaceae</taxon>
        <taxon>Flavobacterium</taxon>
    </lineage>
</organism>
<dbReference type="OrthoDB" id="9827895at2"/>
<name>A0A4Q1K8E0_9FLAO</name>
<dbReference type="RefSeq" id="WP_129462043.1">
    <property type="nucleotide sequence ID" value="NZ_SBKN01000007.1"/>
</dbReference>
<sequence>MTYKDFEINHNFIVKAQDFLEKMDPVHYTPFPEMNVHLYNMFSQHREKIKTTYFKAILQDLKQGQYKNLCGYVLFIVLDPFEECDAVHFLDIFHAISEAMEHHGSNQLLLEYLGWQLDFTLNEGLYLDNLEQYKEIFQTLQRQVAQVDEMDEYQIRKKIYAILVNP</sequence>